<keyword evidence="5" id="KW-0143">Chaperone</keyword>
<comment type="function">
    <text evidence="5">Mitochondrial intermembrane chaperone that participates in the import and insertion of some multi-pass transmembrane proteins into the mitochondrial inner membrane. Also required for the transfer of beta-barrel precursors from the TOM complex to the sorting and assembly machinery (SAM complex) of the outer membrane. Acts as a chaperone-like protein that protects the hydrophobic precursors from aggregation and guide them through the mitochondrial intermembrane space.</text>
</comment>
<evidence type="ECO:0000313" key="8">
    <source>
        <dbReference type="EMBL" id="KAJ1928349.1"/>
    </source>
</evidence>
<comment type="caution">
    <text evidence="8">The sequence shown here is derived from an EMBL/GenBank/DDBJ whole genome shotgun (WGS) entry which is preliminary data.</text>
</comment>
<dbReference type="SUPFAM" id="SSF144122">
    <property type="entry name" value="Tim10-like"/>
    <property type="match status" value="1"/>
</dbReference>
<keyword evidence="2 5" id="KW-0472">Membrane</keyword>
<feature type="domain" description="Tim10-like" evidence="7">
    <location>
        <begin position="26"/>
        <end position="87"/>
    </location>
</feature>
<evidence type="ECO:0000256" key="4">
    <source>
        <dbReference type="ARBA" id="ARBA00023010"/>
    </source>
</evidence>
<reference evidence="8" key="1">
    <citation type="submission" date="2022-07" db="EMBL/GenBank/DDBJ databases">
        <title>Phylogenomic reconstructions and comparative analyses of Kickxellomycotina fungi.</title>
        <authorList>
            <person name="Reynolds N.K."/>
            <person name="Stajich J.E."/>
            <person name="Barry K."/>
            <person name="Grigoriev I.V."/>
            <person name="Crous P."/>
            <person name="Smith M.E."/>
        </authorList>
    </citation>
    <scope>NUCLEOTIDE SEQUENCE</scope>
    <source>
        <strain evidence="8">RSA 861</strain>
    </source>
</reference>
<protein>
    <recommendedName>
        <fullName evidence="5">Mitochondrial import inner membrane translocase subunit</fullName>
    </recommendedName>
</protein>
<evidence type="ECO:0000256" key="5">
    <source>
        <dbReference type="RuleBase" id="RU367043"/>
    </source>
</evidence>
<keyword evidence="5" id="KW-1015">Disulfide bond</keyword>
<dbReference type="Gene3D" id="1.10.287.810">
    <property type="entry name" value="Mitochondrial import inner membrane translocase subunit tim13 like domains"/>
    <property type="match status" value="1"/>
</dbReference>
<dbReference type="InterPro" id="IPR035427">
    <property type="entry name" value="Tim10-like_dom_sf"/>
</dbReference>
<evidence type="ECO:0000313" key="9">
    <source>
        <dbReference type="Proteomes" id="UP001150569"/>
    </source>
</evidence>
<keyword evidence="5" id="KW-0496">Mitochondrion</keyword>
<keyword evidence="5" id="KW-0813">Transport</keyword>
<dbReference type="Pfam" id="PF02953">
    <property type="entry name" value="zf-Tim10_DDP"/>
    <property type="match status" value="1"/>
</dbReference>
<gene>
    <name evidence="8" type="primary">TIM8_1</name>
    <name evidence="8" type="ORF">IWQ60_002131</name>
</gene>
<sequence>MGLFTSNTHSNSPAATSGGPDKELKEFVEQQEQLANLQNTVRQLTEMCYTPCVPRVDSTLSSSERQCLANCVNRYFDSMRIVVEQMTNMQN</sequence>
<keyword evidence="3 5" id="KW-0653">Protein transport</keyword>
<dbReference type="EMBL" id="JANBPT010000076">
    <property type="protein sequence ID" value="KAJ1928349.1"/>
    <property type="molecule type" value="Genomic_DNA"/>
</dbReference>
<comment type="similarity">
    <text evidence="1 5">Belongs to the small Tim family.</text>
</comment>
<dbReference type="GO" id="GO:0015031">
    <property type="term" value="P:protein transport"/>
    <property type="evidence" value="ECO:0007669"/>
    <property type="project" value="UniProtKB-KW"/>
</dbReference>
<evidence type="ECO:0000259" key="7">
    <source>
        <dbReference type="Pfam" id="PF02953"/>
    </source>
</evidence>
<proteinExistence type="inferred from homology"/>
<name>A0A9W8AIK5_9FUNG</name>
<evidence type="ECO:0000256" key="3">
    <source>
        <dbReference type="ARBA" id="ARBA00022927"/>
    </source>
</evidence>
<evidence type="ECO:0000256" key="2">
    <source>
        <dbReference type="ARBA" id="ARBA00022792"/>
    </source>
</evidence>
<keyword evidence="9" id="KW-1185">Reference proteome</keyword>
<dbReference type="InterPro" id="IPR004217">
    <property type="entry name" value="Tim10-like"/>
</dbReference>
<comment type="subcellular location">
    <subcellularLocation>
        <location evidence="5">Mitochondrion inner membrane</location>
        <topology evidence="5">Peripheral membrane protein</topology>
        <orientation evidence="5">Intermembrane side</orientation>
    </subcellularLocation>
</comment>
<keyword evidence="2 5" id="KW-0999">Mitochondrion inner membrane</keyword>
<organism evidence="8 9">
    <name type="scientific">Tieghemiomyces parasiticus</name>
    <dbReference type="NCBI Taxonomy" id="78921"/>
    <lineage>
        <taxon>Eukaryota</taxon>
        <taxon>Fungi</taxon>
        <taxon>Fungi incertae sedis</taxon>
        <taxon>Zoopagomycota</taxon>
        <taxon>Kickxellomycotina</taxon>
        <taxon>Dimargaritomycetes</taxon>
        <taxon>Dimargaritales</taxon>
        <taxon>Dimargaritaceae</taxon>
        <taxon>Tieghemiomyces</taxon>
    </lineage>
</organism>
<evidence type="ECO:0000256" key="6">
    <source>
        <dbReference type="SAM" id="MobiDB-lite"/>
    </source>
</evidence>
<keyword evidence="4 5" id="KW-0811">Translocation</keyword>
<comment type="domain">
    <text evidence="5">The twin CX3C motif contains 4 conserved Cys residues that form 2 disulfide bonds in the mitochondrial intermembrane space.</text>
</comment>
<evidence type="ECO:0000256" key="1">
    <source>
        <dbReference type="ARBA" id="ARBA00006720"/>
    </source>
</evidence>
<dbReference type="GO" id="GO:0005743">
    <property type="term" value="C:mitochondrial inner membrane"/>
    <property type="evidence" value="ECO:0007669"/>
    <property type="project" value="UniProtKB-SubCell"/>
</dbReference>
<feature type="compositionally biased region" description="Polar residues" evidence="6">
    <location>
        <begin position="1"/>
        <end position="15"/>
    </location>
</feature>
<feature type="region of interest" description="Disordered" evidence="6">
    <location>
        <begin position="1"/>
        <end position="24"/>
    </location>
</feature>
<dbReference type="AlphaFoldDB" id="A0A9W8AIK5"/>
<dbReference type="Proteomes" id="UP001150569">
    <property type="component" value="Unassembled WGS sequence"/>
</dbReference>
<accession>A0A9W8AIK5</accession>
<dbReference type="OrthoDB" id="344165at2759"/>
<comment type="subunit">
    <text evidence="5">Heterohexamer.</text>
</comment>